<feature type="signal peptide" evidence="1">
    <location>
        <begin position="1"/>
        <end position="24"/>
    </location>
</feature>
<evidence type="ECO:0008006" key="4">
    <source>
        <dbReference type="Google" id="ProtNLM"/>
    </source>
</evidence>
<dbReference type="PROSITE" id="PS51318">
    <property type="entry name" value="TAT"/>
    <property type="match status" value="1"/>
</dbReference>
<organism evidence="2 3">
    <name type="scientific">Rhodococcus opacus M213</name>
    <dbReference type="NCBI Taxonomy" id="1129896"/>
    <lineage>
        <taxon>Bacteria</taxon>
        <taxon>Bacillati</taxon>
        <taxon>Actinomycetota</taxon>
        <taxon>Actinomycetes</taxon>
        <taxon>Mycobacteriales</taxon>
        <taxon>Nocardiaceae</taxon>
        <taxon>Rhodococcus</taxon>
    </lineage>
</organism>
<feature type="chain" id="PRO_5003921824" description="Lipoprotein" evidence="1">
    <location>
        <begin position="25"/>
        <end position="204"/>
    </location>
</feature>
<dbReference type="PROSITE" id="PS51257">
    <property type="entry name" value="PROKAR_LIPOPROTEIN"/>
    <property type="match status" value="1"/>
</dbReference>
<evidence type="ECO:0000256" key="1">
    <source>
        <dbReference type="SAM" id="SignalP"/>
    </source>
</evidence>
<gene>
    <name evidence="2" type="ORF">WSS_A34292</name>
</gene>
<protein>
    <recommendedName>
        <fullName evidence="4">Lipoprotein</fullName>
    </recommendedName>
</protein>
<accession>K8X9C0</accession>
<evidence type="ECO:0000313" key="3">
    <source>
        <dbReference type="Proteomes" id="UP000005951"/>
    </source>
</evidence>
<dbReference type="AlphaFoldDB" id="K8X9C0"/>
<proteinExistence type="predicted"/>
<evidence type="ECO:0000313" key="2">
    <source>
        <dbReference type="EMBL" id="EKT78088.1"/>
    </source>
</evidence>
<dbReference type="InterPro" id="IPR006311">
    <property type="entry name" value="TAT_signal"/>
</dbReference>
<comment type="caution">
    <text evidence="2">The sequence shown here is derived from an EMBL/GenBank/DDBJ whole genome shotgun (WGS) entry which is preliminary data.</text>
</comment>
<keyword evidence="1" id="KW-0732">Signal</keyword>
<sequence length="204" mass="21151">MIPTSLRRQLLVAAATAAALTVSACGHTGSDDTTGTAPPAALASAVPGARSVPVPTSPPVTPPSELPAAYRDVDRSSPDAVAAAVTELWYGWDTTRDSGPYDAKLRALPLLDPATVTDLVTHPPISGPGADWLALAAAGAIAHVSSAPAHEAGAPADTDLRAYRLREVIQEFTGNPPPPRTQRIVSVVLRRTFDGWRAESVVAR</sequence>
<dbReference type="Proteomes" id="UP000005951">
    <property type="component" value="Unassembled WGS sequence"/>
</dbReference>
<name>K8X9C0_RHOOP</name>
<dbReference type="EMBL" id="AJYC02000115">
    <property type="protein sequence ID" value="EKT78088.1"/>
    <property type="molecule type" value="Genomic_DNA"/>
</dbReference>
<reference evidence="2 3" key="1">
    <citation type="journal article" date="2013" name="Genome Announc.">
        <title>Draft Genome Sequence of Rhodococcus opacus Strain M213 Shows a Diverse Catabolic Potential.</title>
        <authorList>
            <person name="Pathak A."/>
            <person name="Green S.J."/>
            <person name="Ogram A."/>
            <person name="Chauhan A."/>
        </authorList>
    </citation>
    <scope>NUCLEOTIDE SEQUENCE [LARGE SCALE GENOMIC DNA]</scope>
    <source>
        <strain evidence="2 3">M213</strain>
    </source>
</reference>
<dbReference type="RefSeq" id="WP_005262979.1">
    <property type="nucleotide sequence ID" value="NZ_AJYC02000115.1"/>
</dbReference>